<comment type="caution">
    <text evidence="1">The sequence shown here is derived from an EMBL/GenBank/DDBJ whole genome shotgun (WGS) entry which is preliminary data.</text>
</comment>
<sequence>MMIHEVVSLLRGKRACNALDRGMTCNALSGRPVMPFRVTCGSIIFQFPSLQFPIGAITITGDIEGSSRITSNNLIGSLRITRIHCDLWF</sequence>
<keyword evidence="2" id="KW-1185">Reference proteome</keyword>
<reference evidence="1 2" key="2">
    <citation type="journal article" date="2022" name="Mol. Ecol. Resour.">
        <title>The genomes of chicory, endive, great burdock and yacon provide insights into Asteraceae paleo-polyploidization history and plant inulin production.</title>
        <authorList>
            <person name="Fan W."/>
            <person name="Wang S."/>
            <person name="Wang H."/>
            <person name="Wang A."/>
            <person name="Jiang F."/>
            <person name="Liu H."/>
            <person name="Zhao H."/>
            <person name="Xu D."/>
            <person name="Zhang Y."/>
        </authorList>
    </citation>
    <scope>NUCLEOTIDE SEQUENCE [LARGE SCALE GENOMIC DNA]</scope>
    <source>
        <strain evidence="2">cv. Yunnan</strain>
        <tissue evidence="1">Leaves</tissue>
    </source>
</reference>
<evidence type="ECO:0000313" key="1">
    <source>
        <dbReference type="EMBL" id="KAI3818645.1"/>
    </source>
</evidence>
<organism evidence="1 2">
    <name type="scientific">Smallanthus sonchifolius</name>
    <dbReference type="NCBI Taxonomy" id="185202"/>
    <lineage>
        <taxon>Eukaryota</taxon>
        <taxon>Viridiplantae</taxon>
        <taxon>Streptophyta</taxon>
        <taxon>Embryophyta</taxon>
        <taxon>Tracheophyta</taxon>
        <taxon>Spermatophyta</taxon>
        <taxon>Magnoliopsida</taxon>
        <taxon>eudicotyledons</taxon>
        <taxon>Gunneridae</taxon>
        <taxon>Pentapetalae</taxon>
        <taxon>asterids</taxon>
        <taxon>campanulids</taxon>
        <taxon>Asterales</taxon>
        <taxon>Asteraceae</taxon>
        <taxon>Asteroideae</taxon>
        <taxon>Heliantheae alliance</taxon>
        <taxon>Millerieae</taxon>
        <taxon>Smallanthus</taxon>
    </lineage>
</organism>
<reference evidence="2" key="1">
    <citation type="journal article" date="2022" name="Mol. Ecol. Resour.">
        <title>The genomes of chicory, endive, great burdock and yacon provide insights into Asteraceae palaeo-polyploidization history and plant inulin production.</title>
        <authorList>
            <person name="Fan W."/>
            <person name="Wang S."/>
            <person name="Wang H."/>
            <person name="Wang A."/>
            <person name="Jiang F."/>
            <person name="Liu H."/>
            <person name="Zhao H."/>
            <person name="Xu D."/>
            <person name="Zhang Y."/>
        </authorList>
    </citation>
    <scope>NUCLEOTIDE SEQUENCE [LARGE SCALE GENOMIC DNA]</scope>
    <source>
        <strain evidence="2">cv. Yunnan</strain>
    </source>
</reference>
<evidence type="ECO:0000313" key="2">
    <source>
        <dbReference type="Proteomes" id="UP001056120"/>
    </source>
</evidence>
<gene>
    <name evidence="1" type="ORF">L1987_12460</name>
</gene>
<dbReference type="EMBL" id="CM042021">
    <property type="protein sequence ID" value="KAI3818645.1"/>
    <property type="molecule type" value="Genomic_DNA"/>
</dbReference>
<proteinExistence type="predicted"/>
<protein>
    <submittedName>
        <fullName evidence="1">Uncharacterized protein</fullName>
    </submittedName>
</protein>
<name>A0ACB9JGG4_9ASTR</name>
<accession>A0ACB9JGG4</accession>
<dbReference type="Proteomes" id="UP001056120">
    <property type="component" value="Linkage Group LG04"/>
</dbReference>